<dbReference type="SUPFAM" id="SSF52172">
    <property type="entry name" value="CheY-like"/>
    <property type="match status" value="1"/>
</dbReference>
<evidence type="ECO:0000256" key="4">
    <source>
        <dbReference type="SAM" id="Coils"/>
    </source>
</evidence>
<evidence type="ECO:0000256" key="1">
    <source>
        <dbReference type="ARBA" id="ARBA00018672"/>
    </source>
</evidence>
<dbReference type="GO" id="GO:0003723">
    <property type="term" value="F:RNA binding"/>
    <property type="evidence" value="ECO:0007669"/>
    <property type="project" value="InterPro"/>
</dbReference>
<dbReference type="InterPro" id="IPR005561">
    <property type="entry name" value="ANTAR"/>
</dbReference>
<gene>
    <name evidence="7" type="ORF">FRC54_06710</name>
</gene>
<feature type="coiled-coil region" evidence="4">
    <location>
        <begin position="116"/>
        <end position="143"/>
    </location>
</feature>
<dbReference type="PROSITE" id="PS50921">
    <property type="entry name" value="ANTAR"/>
    <property type="match status" value="1"/>
</dbReference>
<evidence type="ECO:0000256" key="2">
    <source>
        <dbReference type="ARBA" id="ARBA00024867"/>
    </source>
</evidence>
<dbReference type="SMART" id="SM01012">
    <property type="entry name" value="ANTAR"/>
    <property type="match status" value="1"/>
</dbReference>
<dbReference type="AlphaFoldDB" id="A0A6N7IZ27"/>
<comment type="function">
    <text evidence="2">May play the central regulatory role in sporulation. It may be an element of the effector pathway responsible for the activation of sporulation genes in response to nutritional stress. Spo0A may act in concert with spo0H (a sigma factor) to control the expression of some genes that are critical to the sporulation process.</text>
</comment>
<dbReference type="GO" id="GO:0000160">
    <property type="term" value="P:phosphorelay signal transduction system"/>
    <property type="evidence" value="ECO:0007669"/>
    <property type="project" value="InterPro"/>
</dbReference>
<dbReference type="PROSITE" id="PS50110">
    <property type="entry name" value="RESPONSE_REGULATORY"/>
    <property type="match status" value="1"/>
</dbReference>
<proteinExistence type="predicted"/>
<dbReference type="PIRSF" id="PIRSF036382">
    <property type="entry name" value="RR_antiterm"/>
    <property type="match status" value="1"/>
</dbReference>
<dbReference type="Pfam" id="PF03861">
    <property type="entry name" value="ANTAR"/>
    <property type="match status" value="1"/>
</dbReference>
<keyword evidence="4" id="KW-0175">Coiled coil</keyword>
<keyword evidence="8" id="KW-1185">Reference proteome</keyword>
<dbReference type="InterPro" id="IPR036388">
    <property type="entry name" value="WH-like_DNA-bd_sf"/>
</dbReference>
<dbReference type="EMBL" id="VOGC01000006">
    <property type="protein sequence ID" value="MQN01597.1"/>
    <property type="molecule type" value="Genomic_DNA"/>
</dbReference>
<evidence type="ECO:0000259" key="6">
    <source>
        <dbReference type="PROSITE" id="PS50921"/>
    </source>
</evidence>
<dbReference type="Proteomes" id="UP000460257">
    <property type="component" value="Unassembled WGS sequence"/>
</dbReference>
<organism evidence="7 8">
    <name type="scientific">Candidatus Weimeria bifida</name>
    <dbReference type="NCBI Taxonomy" id="2599074"/>
    <lineage>
        <taxon>Bacteria</taxon>
        <taxon>Bacillati</taxon>
        <taxon>Bacillota</taxon>
        <taxon>Clostridia</taxon>
        <taxon>Lachnospirales</taxon>
        <taxon>Lachnospiraceae</taxon>
        <taxon>Candidatus Weimeria</taxon>
    </lineage>
</organism>
<sequence>MDRALVISDAPKAMKFFKDFLSANGYDKIKLASTAEEGRQAMEEFSPDICVINAPIGNASAEELSEELASDISCQVILFVKDDYFEDIAGHVQKAGVICLVKPISKSMFFSALDFAEAADSRMKKADAEIKRLERKLSEVRIVDHAKSILINQKNMTEAEAHRYIEKTAMDRRVPRGQVAEEIIDYYTD</sequence>
<dbReference type="Gene3D" id="3.40.50.2300">
    <property type="match status" value="1"/>
</dbReference>
<evidence type="ECO:0000313" key="7">
    <source>
        <dbReference type="EMBL" id="MQN01597.1"/>
    </source>
</evidence>
<evidence type="ECO:0000256" key="3">
    <source>
        <dbReference type="PROSITE-ProRule" id="PRU00169"/>
    </source>
</evidence>
<comment type="caution">
    <text evidence="7">The sequence shown here is derived from an EMBL/GenBank/DDBJ whole genome shotgun (WGS) entry which is preliminary data.</text>
</comment>
<accession>A0A6N7IZ27</accession>
<reference evidence="7" key="1">
    <citation type="journal article" date="2020" name="Appl. Environ. Microbiol.">
        <title>Medium-Chain Fatty Acid Synthesis by 'Candidatus Weimeria bifida' gen. nov., sp. nov., and 'Candidatus Pseudoramibacter fermentans' sp. nov.</title>
        <authorList>
            <person name="Scarborough M.J."/>
            <person name="Myers K.S."/>
            <person name="Donohue T.J."/>
            <person name="Noguera D.R."/>
        </authorList>
    </citation>
    <scope>NUCLEOTIDE SEQUENCE</scope>
    <source>
        <strain evidence="7">LCO1.1</strain>
    </source>
</reference>
<evidence type="ECO:0000313" key="8">
    <source>
        <dbReference type="Proteomes" id="UP000460257"/>
    </source>
</evidence>
<feature type="domain" description="ANTAR" evidence="6">
    <location>
        <begin position="123"/>
        <end position="184"/>
    </location>
</feature>
<evidence type="ECO:0000259" key="5">
    <source>
        <dbReference type="PROSITE" id="PS50110"/>
    </source>
</evidence>
<feature type="domain" description="Response regulatory" evidence="5">
    <location>
        <begin position="3"/>
        <end position="117"/>
    </location>
</feature>
<dbReference type="InterPro" id="IPR008327">
    <property type="entry name" value="Sig_transdc_resp-reg_antiterm"/>
</dbReference>
<name>A0A6N7IZ27_9FIRM</name>
<protein>
    <recommendedName>
        <fullName evidence="1">Stage 0 sporulation protein A homolog</fullName>
    </recommendedName>
</protein>
<dbReference type="InterPro" id="IPR001789">
    <property type="entry name" value="Sig_transdc_resp-reg_receiver"/>
</dbReference>
<dbReference type="Gene3D" id="1.10.10.10">
    <property type="entry name" value="Winged helix-like DNA-binding domain superfamily/Winged helix DNA-binding domain"/>
    <property type="match status" value="1"/>
</dbReference>
<comment type="caution">
    <text evidence="3">Lacks conserved residue(s) required for the propagation of feature annotation.</text>
</comment>
<dbReference type="InterPro" id="IPR011006">
    <property type="entry name" value="CheY-like_superfamily"/>
</dbReference>